<organism evidence="2 3">
    <name type="scientific">Mycobacterium sherrisii</name>
    <dbReference type="NCBI Taxonomy" id="243061"/>
    <lineage>
        <taxon>Bacteria</taxon>
        <taxon>Bacillati</taxon>
        <taxon>Actinomycetota</taxon>
        <taxon>Actinomycetes</taxon>
        <taxon>Mycobacteriales</taxon>
        <taxon>Mycobacteriaceae</taxon>
        <taxon>Mycobacterium</taxon>
        <taxon>Mycobacterium simiae complex</taxon>
    </lineage>
</organism>
<evidence type="ECO:0000313" key="2">
    <source>
        <dbReference type="EMBL" id="ODR08717.1"/>
    </source>
</evidence>
<gene>
    <name evidence="2" type="ORF">BHQ21_05970</name>
</gene>
<feature type="domain" description="DUF1214" evidence="1">
    <location>
        <begin position="280"/>
        <end position="350"/>
    </location>
</feature>
<protein>
    <recommendedName>
        <fullName evidence="1">DUF1214 domain-containing protein</fullName>
    </recommendedName>
</protein>
<evidence type="ECO:0000313" key="3">
    <source>
        <dbReference type="Proteomes" id="UP000094224"/>
    </source>
</evidence>
<name>A0A1E3T2Y2_9MYCO</name>
<dbReference type="STRING" id="243061.AWC25_23550"/>
<dbReference type="RefSeq" id="WP_069399379.1">
    <property type="nucleotide sequence ID" value="NZ_JACKTB010000041.1"/>
</dbReference>
<dbReference type="Proteomes" id="UP000094224">
    <property type="component" value="Unassembled WGS sequence"/>
</dbReference>
<dbReference type="Pfam" id="PF06742">
    <property type="entry name" value="DUF1214"/>
    <property type="match status" value="1"/>
</dbReference>
<dbReference type="InterPro" id="IPR010621">
    <property type="entry name" value="DUF1214"/>
</dbReference>
<keyword evidence="3" id="KW-1185">Reference proteome</keyword>
<proteinExistence type="predicted"/>
<reference evidence="3" key="1">
    <citation type="submission" date="2016-09" db="EMBL/GenBank/DDBJ databases">
        <authorList>
            <person name="Greninger A.L."/>
            <person name="Jerome K.R."/>
            <person name="Mcnair B."/>
            <person name="Wallis C."/>
            <person name="Fang F."/>
        </authorList>
    </citation>
    <scope>NUCLEOTIDE SEQUENCE [LARGE SCALE GENOMIC DNA]</scope>
    <source>
        <strain evidence="3">BC1_M4</strain>
    </source>
</reference>
<evidence type="ECO:0000259" key="1">
    <source>
        <dbReference type="Pfam" id="PF06742"/>
    </source>
</evidence>
<dbReference type="EMBL" id="MIHC01000007">
    <property type="protein sequence ID" value="ODR08717.1"/>
    <property type="molecule type" value="Genomic_DNA"/>
</dbReference>
<sequence>MSQNLAAASSGDLAPQSRAAWQFFQQMISDVTKIVTEDAESERELLEGLRVIARVSSLCSQMAVEADTARPAFFDMCSDTRMIGGPNPDGNYFLAMIRGDRRYRITGTRGTTAYLGFQILAGTGLTPRRMSNYVGDANLELDSGRFALVLSPDEPVDRPDLQGAQWVQIPDDASSVVVREYIGDRDTEHPATLRIEALDPDPVVVLGDGELAEQFTAMAWSLMKLTTLHRWIKPELLQTPNTLLTAEAADLGAADTTPDNLYMLGTFRLEPHQALVLDIAPPDTRYWNVTLESIWHECLEPRRRHSSVTNRAVRPDADGRVQIAISAQDFGFGHWLDTGGRHRGFVVVRWLDNPSPPDVAVTVRSARVGGAPA</sequence>
<comment type="caution">
    <text evidence="2">The sequence shown here is derived from an EMBL/GenBank/DDBJ whole genome shotgun (WGS) entry which is preliminary data.</text>
</comment>
<accession>A0A1E3T2Y2</accession>
<dbReference type="AlphaFoldDB" id="A0A1E3T2Y2"/>